<name>A0A4Z0H0K4_9ACTN</name>
<protein>
    <recommendedName>
        <fullName evidence="1">Gp5/Type VI secretion system Vgr protein OB-fold domain-containing protein</fullName>
    </recommendedName>
</protein>
<dbReference type="OrthoDB" id="9762420at2"/>
<sequence>MPDQYFGKYTGVVKDNRDDAGLGQVKVSVPAIFPPDELVPARAALPYGYHFVPENGAKVWVEFEGGDPGLPLWTGVQYVAGEWPAEARSDPPQLRVVRSAAGHLLVLDDRGGSERVRVADGAHQHSLTFDADGITLEEGAAGHKVTLTSQGVRAEHAGGAVIEMSGAGTRVDAGAGIVEVKGSLVKLGQGTSPVIRVGDSGIGNLGAPVVMTVTTNTQVTA</sequence>
<dbReference type="AlphaFoldDB" id="A0A4Z0H0K4"/>
<dbReference type="Proteomes" id="UP000297948">
    <property type="component" value="Unassembled WGS sequence"/>
</dbReference>
<dbReference type="Pfam" id="PF04717">
    <property type="entry name" value="Phage_base_V"/>
    <property type="match status" value="1"/>
</dbReference>
<organism evidence="2 3">
    <name type="scientific">Streptomyces palmae</name>
    <dbReference type="NCBI Taxonomy" id="1701085"/>
    <lineage>
        <taxon>Bacteria</taxon>
        <taxon>Bacillati</taxon>
        <taxon>Actinomycetota</taxon>
        <taxon>Actinomycetes</taxon>
        <taxon>Kitasatosporales</taxon>
        <taxon>Streptomycetaceae</taxon>
        <taxon>Streptomyces</taxon>
    </lineage>
</organism>
<proteinExistence type="predicted"/>
<dbReference type="RefSeq" id="WP_135340455.1">
    <property type="nucleotide sequence ID" value="NZ_JBHLTX010000013.1"/>
</dbReference>
<dbReference type="SUPFAM" id="SSF69255">
    <property type="entry name" value="gp5 N-terminal domain-like"/>
    <property type="match status" value="1"/>
</dbReference>
<reference evidence="2 3" key="1">
    <citation type="submission" date="2019-03" db="EMBL/GenBank/DDBJ databases">
        <authorList>
            <person name="Gonzalez-Pimentel J.L."/>
        </authorList>
    </citation>
    <scope>NUCLEOTIDE SEQUENCE [LARGE SCALE GENOMIC DNA]</scope>
    <source>
        <strain evidence="2 3">JCM 31289</strain>
    </source>
</reference>
<evidence type="ECO:0000313" key="3">
    <source>
        <dbReference type="Proteomes" id="UP000297948"/>
    </source>
</evidence>
<accession>A0A4Z0H0K4</accession>
<feature type="domain" description="Gp5/Type VI secretion system Vgr protein OB-fold" evidence="1">
    <location>
        <begin position="9"/>
        <end position="78"/>
    </location>
</feature>
<keyword evidence="3" id="KW-1185">Reference proteome</keyword>
<dbReference type="InterPro" id="IPR006531">
    <property type="entry name" value="Gp5/Vgr_OB"/>
</dbReference>
<evidence type="ECO:0000313" key="2">
    <source>
        <dbReference type="EMBL" id="TGB03150.1"/>
    </source>
</evidence>
<gene>
    <name evidence="2" type="ORF">E4099_19950</name>
</gene>
<comment type="caution">
    <text evidence="2">The sequence shown here is derived from an EMBL/GenBank/DDBJ whole genome shotgun (WGS) entry which is preliminary data.</text>
</comment>
<evidence type="ECO:0000259" key="1">
    <source>
        <dbReference type="Pfam" id="PF04717"/>
    </source>
</evidence>
<dbReference type="EMBL" id="SRID01000199">
    <property type="protein sequence ID" value="TGB03150.1"/>
    <property type="molecule type" value="Genomic_DNA"/>
</dbReference>